<dbReference type="PRINTS" id="PR00756">
    <property type="entry name" value="ALADIPTASE"/>
</dbReference>
<feature type="domain" description="Peptidase M1 membrane alanine aminopeptidase" evidence="13">
    <location>
        <begin position="307"/>
        <end position="453"/>
    </location>
</feature>
<evidence type="ECO:0000259" key="15">
    <source>
        <dbReference type="Pfam" id="PF18962"/>
    </source>
</evidence>
<name>A0ABW3XY89_9FLAO</name>
<dbReference type="Gene3D" id="2.60.40.1730">
    <property type="entry name" value="tricorn interacting facor f3 domain"/>
    <property type="match status" value="1"/>
</dbReference>
<dbReference type="Proteomes" id="UP001597201">
    <property type="component" value="Unassembled WGS sequence"/>
</dbReference>
<dbReference type="InterPro" id="IPR027268">
    <property type="entry name" value="Peptidase_M4/M1_CTD_sf"/>
</dbReference>
<dbReference type="InterPro" id="IPR026444">
    <property type="entry name" value="Secre_tail"/>
</dbReference>
<dbReference type="EC" id="3.4.11.2" evidence="4"/>
<dbReference type="InterPro" id="IPR042097">
    <property type="entry name" value="Aminopeptidase_N-like_N_sf"/>
</dbReference>
<evidence type="ECO:0000256" key="2">
    <source>
        <dbReference type="ARBA" id="ARBA00001947"/>
    </source>
</evidence>
<dbReference type="SUPFAM" id="SSF55486">
    <property type="entry name" value="Metalloproteases ('zincins'), catalytic domain"/>
    <property type="match status" value="1"/>
</dbReference>
<comment type="cofactor">
    <cofactor evidence="2">
        <name>Zn(2+)</name>
        <dbReference type="ChEBI" id="CHEBI:29105"/>
    </cofactor>
</comment>
<keyword evidence="11" id="KW-0862">Zinc</keyword>
<keyword evidence="8" id="KW-0479">Metal-binding</keyword>
<organism evidence="16 17">
    <name type="scientific">Namhaeicola litoreus</name>
    <dbReference type="NCBI Taxonomy" id="1052145"/>
    <lineage>
        <taxon>Bacteria</taxon>
        <taxon>Pseudomonadati</taxon>
        <taxon>Bacteroidota</taxon>
        <taxon>Flavobacteriia</taxon>
        <taxon>Flavobacteriales</taxon>
        <taxon>Flavobacteriaceae</taxon>
        <taxon>Namhaeicola</taxon>
    </lineage>
</organism>
<protein>
    <recommendedName>
        <fullName evidence="5">Aminopeptidase N</fullName>
        <ecNumber evidence="4">3.4.11.2</ecNumber>
    </recommendedName>
</protein>
<keyword evidence="10" id="KW-0378">Hydrolase</keyword>
<comment type="similarity">
    <text evidence="3">Belongs to the peptidase M1 family.</text>
</comment>
<evidence type="ECO:0000259" key="13">
    <source>
        <dbReference type="Pfam" id="PF01433"/>
    </source>
</evidence>
<evidence type="ECO:0000313" key="16">
    <source>
        <dbReference type="EMBL" id="MFD1314549.1"/>
    </source>
</evidence>
<dbReference type="InterPro" id="IPR014782">
    <property type="entry name" value="Peptidase_M1_dom"/>
</dbReference>
<dbReference type="GO" id="GO:0004177">
    <property type="term" value="F:aminopeptidase activity"/>
    <property type="evidence" value="ECO:0007669"/>
    <property type="project" value="UniProtKB-KW"/>
</dbReference>
<feature type="domain" description="Secretion system C-terminal sorting" evidence="15">
    <location>
        <begin position="560"/>
        <end position="628"/>
    </location>
</feature>
<dbReference type="EMBL" id="JBHTMY010000002">
    <property type="protein sequence ID" value="MFD1314549.1"/>
    <property type="molecule type" value="Genomic_DNA"/>
</dbReference>
<dbReference type="Pfam" id="PF01433">
    <property type="entry name" value="Peptidase_M1"/>
    <property type="match status" value="1"/>
</dbReference>
<dbReference type="InterPro" id="IPR050344">
    <property type="entry name" value="Peptidase_M1_aminopeptidases"/>
</dbReference>
<evidence type="ECO:0000256" key="4">
    <source>
        <dbReference type="ARBA" id="ARBA00012564"/>
    </source>
</evidence>
<evidence type="ECO:0000256" key="6">
    <source>
        <dbReference type="ARBA" id="ARBA00022438"/>
    </source>
</evidence>
<evidence type="ECO:0000313" key="17">
    <source>
        <dbReference type="Proteomes" id="UP001597201"/>
    </source>
</evidence>
<comment type="catalytic activity">
    <reaction evidence="1">
        <text>Release of an N-terminal amino acid, Xaa-|-Yaa- from a peptide, amide or arylamide. Xaa is preferably Ala, but may be most amino acids including Pro (slow action). When a terminal hydrophobic residue is followed by a prolyl residue, the two may be released as an intact Xaa-Pro dipeptide.</text>
        <dbReference type="EC" id="3.4.11.2"/>
    </reaction>
</comment>
<evidence type="ECO:0000256" key="8">
    <source>
        <dbReference type="ARBA" id="ARBA00022723"/>
    </source>
</evidence>
<keyword evidence="6 16" id="KW-0031">Aminopeptidase</keyword>
<evidence type="ECO:0000256" key="5">
    <source>
        <dbReference type="ARBA" id="ARBA00015611"/>
    </source>
</evidence>
<dbReference type="SUPFAM" id="SSF63737">
    <property type="entry name" value="Leukotriene A4 hydrolase N-terminal domain"/>
    <property type="match status" value="1"/>
</dbReference>
<dbReference type="InterPro" id="IPR045357">
    <property type="entry name" value="Aminopeptidase_N-like_N"/>
</dbReference>
<dbReference type="PANTHER" id="PTHR11533">
    <property type="entry name" value="PROTEASE M1 ZINC METALLOPROTEASE"/>
    <property type="match status" value="1"/>
</dbReference>
<evidence type="ECO:0000256" key="9">
    <source>
        <dbReference type="ARBA" id="ARBA00022729"/>
    </source>
</evidence>
<dbReference type="Gene3D" id="1.10.390.10">
    <property type="entry name" value="Neutral Protease Domain 2"/>
    <property type="match status" value="1"/>
</dbReference>
<evidence type="ECO:0000259" key="14">
    <source>
        <dbReference type="Pfam" id="PF17900"/>
    </source>
</evidence>
<proteinExistence type="inferred from homology"/>
<dbReference type="InterPro" id="IPR001930">
    <property type="entry name" value="Peptidase_M1"/>
</dbReference>
<gene>
    <name evidence="16" type="ORF">ACFQ39_02890</name>
</gene>
<evidence type="ECO:0000256" key="11">
    <source>
        <dbReference type="ARBA" id="ARBA00022833"/>
    </source>
</evidence>
<dbReference type="Pfam" id="PF17900">
    <property type="entry name" value="Peptidase_M1_N"/>
    <property type="match status" value="1"/>
</dbReference>
<evidence type="ECO:0000256" key="7">
    <source>
        <dbReference type="ARBA" id="ARBA00022670"/>
    </source>
</evidence>
<dbReference type="PANTHER" id="PTHR11533:SF174">
    <property type="entry name" value="PUROMYCIN-SENSITIVE AMINOPEPTIDASE-RELATED"/>
    <property type="match status" value="1"/>
</dbReference>
<accession>A0ABW3XY89</accession>
<evidence type="ECO:0000256" key="12">
    <source>
        <dbReference type="ARBA" id="ARBA00023049"/>
    </source>
</evidence>
<keyword evidence="7" id="KW-0645">Protease</keyword>
<dbReference type="NCBIfam" id="TIGR04183">
    <property type="entry name" value="Por_Secre_tail"/>
    <property type="match status" value="1"/>
</dbReference>
<dbReference type="RefSeq" id="WP_377176261.1">
    <property type="nucleotide sequence ID" value="NZ_JBHTMY010000002.1"/>
</dbReference>
<keyword evidence="9" id="KW-0732">Signal</keyword>
<evidence type="ECO:0000256" key="10">
    <source>
        <dbReference type="ARBA" id="ARBA00022801"/>
    </source>
</evidence>
<dbReference type="CDD" id="cd09603">
    <property type="entry name" value="M1_APN_like"/>
    <property type="match status" value="1"/>
</dbReference>
<evidence type="ECO:0000256" key="3">
    <source>
        <dbReference type="ARBA" id="ARBA00010136"/>
    </source>
</evidence>
<evidence type="ECO:0000256" key="1">
    <source>
        <dbReference type="ARBA" id="ARBA00000098"/>
    </source>
</evidence>
<feature type="domain" description="Aminopeptidase N-like N-terminal" evidence="14">
    <location>
        <begin position="49"/>
        <end position="221"/>
    </location>
</feature>
<keyword evidence="17" id="KW-1185">Reference proteome</keyword>
<keyword evidence="12" id="KW-0482">Metalloprotease</keyword>
<comment type="caution">
    <text evidence="16">The sequence shown here is derived from an EMBL/GenBank/DDBJ whole genome shotgun (WGS) entry which is preliminary data.</text>
</comment>
<dbReference type="Pfam" id="PF18962">
    <property type="entry name" value="Por_Secre_tail"/>
    <property type="match status" value="1"/>
</dbReference>
<sequence>MILFSEIISAQETSVSDSTDLLSQKEKLSASNKIAFKANPNTSDYDIYYHKLNWKVDPAKAEIAGRITTCFSAKENLDQITFDLADNLIVSEVRQRGVNLSFIQNSLDELVIELPKTLELNQKDSVTIIYSGNPVSSGFGSFEITQHNGTPILWTLSEPYGAKGWWPCKQDLNDKIDSIDIFIEHPSKYKAASNGLLISEKIEGNSTLTHWKHKYPIPAYLIAIAVTNYVAYVDLVENEPYEILNYVYPENEVSRRNATAVTPSLMKLFSELIEPYPFSKEKYGHAEFGWSGAMEHTTMSFMGSWGRSIIAHELAHQWFGNKVTCGSWQDIWLNEGFASYMEGITIENLDGPAAAASWRRSLINNITSVSGGSVFVKDTSSVNQIFNSRLSYRKGAMVLHMLRYKLGDETFFDAIRSYLNDPKLSYGYAKTGDLIAHVEEKSNQDLTEFFADWFYGEGYPEYKISWFQDDKNRLSITVNQSQSHPSVSFFEMPLPVRIKGTNGESEILRLEISENGQTFDLDVPFLISEIDIDPENNIISKNNSSILGIHGEVLKNQISIYPNPVQSTLFIKNESSAEIYKIAIYNMLGKEIMKEQNNFTKINIEKLQPGVHLLWVQTSRGNFHKTIIKS</sequence>
<reference evidence="17" key="1">
    <citation type="journal article" date="2019" name="Int. J. Syst. Evol. Microbiol.">
        <title>The Global Catalogue of Microorganisms (GCM) 10K type strain sequencing project: providing services to taxonomists for standard genome sequencing and annotation.</title>
        <authorList>
            <consortium name="The Broad Institute Genomics Platform"/>
            <consortium name="The Broad Institute Genome Sequencing Center for Infectious Disease"/>
            <person name="Wu L."/>
            <person name="Ma J."/>
        </authorList>
    </citation>
    <scope>NUCLEOTIDE SEQUENCE [LARGE SCALE GENOMIC DNA]</scope>
    <source>
        <strain evidence="17">CCUG 61485</strain>
    </source>
</reference>